<comment type="caution">
    <text evidence="1">The sequence shown here is derived from an EMBL/GenBank/DDBJ whole genome shotgun (WGS) entry which is preliminary data.</text>
</comment>
<reference evidence="1" key="1">
    <citation type="journal article" date="2023" name="Mol. Phylogenet. Evol.">
        <title>Genome-scale phylogeny and comparative genomics of the fungal order Sordariales.</title>
        <authorList>
            <person name="Hensen N."/>
            <person name="Bonometti L."/>
            <person name="Westerberg I."/>
            <person name="Brannstrom I.O."/>
            <person name="Guillou S."/>
            <person name="Cros-Aarteil S."/>
            <person name="Calhoun S."/>
            <person name="Haridas S."/>
            <person name="Kuo A."/>
            <person name="Mondo S."/>
            <person name="Pangilinan J."/>
            <person name="Riley R."/>
            <person name="LaButti K."/>
            <person name="Andreopoulos B."/>
            <person name="Lipzen A."/>
            <person name="Chen C."/>
            <person name="Yan M."/>
            <person name="Daum C."/>
            <person name="Ng V."/>
            <person name="Clum A."/>
            <person name="Steindorff A."/>
            <person name="Ohm R.A."/>
            <person name="Martin F."/>
            <person name="Silar P."/>
            <person name="Natvig D.O."/>
            <person name="Lalanne C."/>
            <person name="Gautier V."/>
            <person name="Ament-Velasquez S.L."/>
            <person name="Kruys A."/>
            <person name="Hutchinson M.I."/>
            <person name="Powell A.J."/>
            <person name="Barry K."/>
            <person name="Miller A.N."/>
            <person name="Grigoriev I.V."/>
            <person name="Debuchy R."/>
            <person name="Gladieux P."/>
            <person name="Hiltunen Thoren M."/>
            <person name="Johannesson H."/>
        </authorList>
    </citation>
    <scope>NUCLEOTIDE SEQUENCE</scope>
    <source>
        <strain evidence="1">CBS 757.83</strain>
    </source>
</reference>
<accession>A0AAN6SYL2</accession>
<name>A0AAN6SYL2_9PEZI</name>
<reference evidence="1" key="2">
    <citation type="submission" date="2023-05" db="EMBL/GenBank/DDBJ databases">
        <authorList>
            <consortium name="Lawrence Berkeley National Laboratory"/>
            <person name="Steindorff A."/>
            <person name="Hensen N."/>
            <person name="Bonometti L."/>
            <person name="Westerberg I."/>
            <person name="Brannstrom I.O."/>
            <person name="Guillou S."/>
            <person name="Cros-Aarteil S."/>
            <person name="Calhoun S."/>
            <person name="Haridas S."/>
            <person name="Kuo A."/>
            <person name="Mondo S."/>
            <person name="Pangilinan J."/>
            <person name="Riley R."/>
            <person name="Labutti K."/>
            <person name="Andreopoulos B."/>
            <person name="Lipzen A."/>
            <person name="Chen C."/>
            <person name="Yanf M."/>
            <person name="Daum C."/>
            <person name="Ng V."/>
            <person name="Clum A."/>
            <person name="Ohm R."/>
            <person name="Martin F."/>
            <person name="Silar P."/>
            <person name="Natvig D."/>
            <person name="Lalanne C."/>
            <person name="Gautier V."/>
            <person name="Ament-Velasquez S.L."/>
            <person name="Kruys A."/>
            <person name="Hutchinson M.I."/>
            <person name="Powell A.J."/>
            <person name="Barry K."/>
            <person name="Miller A.N."/>
            <person name="Grigoriev I.V."/>
            <person name="Debuchy R."/>
            <person name="Gladieux P."/>
            <person name="Thoren M.H."/>
            <person name="Johannesson H."/>
        </authorList>
    </citation>
    <scope>NUCLEOTIDE SEQUENCE</scope>
    <source>
        <strain evidence="1">CBS 757.83</strain>
    </source>
</reference>
<evidence type="ECO:0000313" key="2">
    <source>
        <dbReference type="Proteomes" id="UP001305647"/>
    </source>
</evidence>
<gene>
    <name evidence="1" type="ORF">N658DRAFT_401409</name>
</gene>
<evidence type="ECO:0000313" key="1">
    <source>
        <dbReference type="EMBL" id="KAK4098173.1"/>
    </source>
</evidence>
<protein>
    <submittedName>
        <fullName evidence="1">Uncharacterized protein</fullName>
    </submittedName>
</protein>
<sequence>MCTGRRIRFLCPAALARNPLCPYYDDFADSALVYAYLWQQTMWVCCGNHRNGCEECPTLYEPGNIVWYDACALECDPCTARLKAERE</sequence>
<organism evidence="1 2">
    <name type="scientific">Parathielavia hyrcaniae</name>
    <dbReference type="NCBI Taxonomy" id="113614"/>
    <lineage>
        <taxon>Eukaryota</taxon>
        <taxon>Fungi</taxon>
        <taxon>Dikarya</taxon>
        <taxon>Ascomycota</taxon>
        <taxon>Pezizomycotina</taxon>
        <taxon>Sordariomycetes</taxon>
        <taxon>Sordariomycetidae</taxon>
        <taxon>Sordariales</taxon>
        <taxon>Chaetomiaceae</taxon>
        <taxon>Parathielavia</taxon>
    </lineage>
</organism>
<dbReference type="EMBL" id="MU863662">
    <property type="protein sequence ID" value="KAK4098173.1"/>
    <property type="molecule type" value="Genomic_DNA"/>
</dbReference>
<feature type="non-terminal residue" evidence="1">
    <location>
        <position position="87"/>
    </location>
</feature>
<dbReference type="Proteomes" id="UP001305647">
    <property type="component" value="Unassembled WGS sequence"/>
</dbReference>
<keyword evidence="2" id="KW-1185">Reference proteome</keyword>
<dbReference type="AlphaFoldDB" id="A0AAN6SYL2"/>
<proteinExistence type="predicted"/>